<dbReference type="Gene3D" id="1.20.1720.10">
    <property type="entry name" value="Multidrug resistance protein D"/>
    <property type="match status" value="1"/>
</dbReference>
<dbReference type="InterPro" id="IPR011701">
    <property type="entry name" value="MFS"/>
</dbReference>
<sequence length="484" mass="50013">MPSSSASRIDPQTLRTTIAVLVGGIAVILDSTIVSVALHELAADLDTGVDTIQWVTTGYLLALGVVIPLVGWLQSRMGAKRLWIASLAVFLLGSILCAVAWDASSLIAFRVVQGIGGGAMVPLMTTMIMQASRGPERGRLMAMVALPTAVGPILGPVIGGLILGVADWRWLFLVNVPLCLAGLLLAWRMLPADGPATRVRLDVVGLVLLSPALVGLLFGLSNVTGDGGFARSDVLAPMIGGLVLLAAFVVWALRRRGAALVDLRVLRSRPTWSASALLFLSGASLYGAMLLLPLYFQELRGADALGAGLLLIPQGVGSLVSRTAAARLLERLGARGVAAIGFLLVGIATIPFAFADANTSIWLLMVALFVRGLGLGIVIVPVMTVAFVGLPHDKVPHASIVTRVAQQVGGSVGVALLAVILSASATATGSPALAFDAAFWWAVGFTVVAVVLSFALPGRKALAEDDPATVAAAEREASEAVAEV</sequence>
<dbReference type="Pfam" id="PF07690">
    <property type="entry name" value="MFS_1"/>
    <property type="match status" value="1"/>
</dbReference>
<dbReference type="InterPro" id="IPR020846">
    <property type="entry name" value="MFS_dom"/>
</dbReference>
<keyword evidence="4" id="KW-0812">Transmembrane</keyword>
<keyword evidence="8" id="KW-1185">Reference proteome</keyword>
<keyword evidence="5" id="KW-1133">Transmembrane helix</keyword>
<protein>
    <submittedName>
        <fullName evidence="7">MFS transporter</fullName>
    </submittedName>
</protein>
<accession>A0A1X9LN72</accession>
<evidence type="ECO:0000256" key="6">
    <source>
        <dbReference type="ARBA" id="ARBA00023136"/>
    </source>
</evidence>
<dbReference type="EMBL" id="CP020715">
    <property type="protein sequence ID" value="ARJ06643.1"/>
    <property type="molecule type" value="Genomic_DNA"/>
</dbReference>
<evidence type="ECO:0000256" key="4">
    <source>
        <dbReference type="ARBA" id="ARBA00022692"/>
    </source>
</evidence>
<dbReference type="SUPFAM" id="SSF103473">
    <property type="entry name" value="MFS general substrate transporter"/>
    <property type="match status" value="1"/>
</dbReference>
<evidence type="ECO:0000313" key="7">
    <source>
        <dbReference type="EMBL" id="ARJ06643.1"/>
    </source>
</evidence>
<evidence type="ECO:0000256" key="1">
    <source>
        <dbReference type="ARBA" id="ARBA00004651"/>
    </source>
</evidence>
<dbReference type="Gene3D" id="1.20.1250.20">
    <property type="entry name" value="MFS general substrate transporter like domains"/>
    <property type="match status" value="1"/>
</dbReference>
<dbReference type="PANTHER" id="PTHR42718:SF46">
    <property type="entry name" value="BLR6921 PROTEIN"/>
    <property type="match status" value="1"/>
</dbReference>
<proteinExistence type="predicted"/>
<evidence type="ECO:0000256" key="3">
    <source>
        <dbReference type="ARBA" id="ARBA00022475"/>
    </source>
</evidence>
<keyword evidence="6" id="KW-0472">Membrane</keyword>
<dbReference type="PANTHER" id="PTHR42718">
    <property type="entry name" value="MAJOR FACILITATOR SUPERFAMILY MULTIDRUG TRANSPORTER MFSC"/>
    <property type="match status" value="1"/>
</dbReference>
<evidence type="ECO:0000256" key="2">
    <source>
        <dbReference type="ARBA" id="ARBA00022448"/>
    </source>
</evidence>
<dbReference type="GO" id="GO:0022857">
    <property type="term" value="F:transmembrane transporter activity"/>
    <property type="evidence" value="ECO:0007669"/>
    <property type="project" value="InterPro"/>
</dbReference>
<dbReference type="NCBIfam" id="TIGR00711">
    <property type="entry name" value="efflux_EmrB"/>
    <property type="match status" value="1"/>
</dbReference>
<dbReference type="AlphaFoldDB" id="A0A1X9LN72"/>
<reference evidence="7 8" key="1">
    <citation type="submission" date="2017-04" db="EMBL/GenBank/DDBJ databases">
        <authorList>
            <person name="Afonso C.L."/>
            <person name="Miller P.J."/>
            <person name="Scott M.A."/>
            <person name="Spackman E."/>
            <person name="Goraichik I."/>
            <person name="Dimitrov K.M."/>
            <person name="Suarez D.L."/>
            <person name="Swayne D.E."/>
        </authorList>
    </citation>
    <scope>NUCLEOTIDE SEQUENCE [LARGE SCALE GENOMIC DNA]</scope>
    <source>
        <strain evidence="8">XA(T)</strain>
    </source>
</reference>
<dbReference type="CDD" id="cd17503">
    <property type="entry name" value="MFS_LmrB_MDR_like"/>
    <property type="match status" value="1"/>
</dbReference>
<dbReference type="PROSITE" id="PS50850">
    <property type="entry name" value="MFS"/>
    <property type="match status" value="1"/>
</dbReference>
<gene>
    <name evidence="7" type="ORF">B5808_16490</name>
</gene>
<dbReference type="STRING" id="1619308.B5808_16490"/>
<dbReference type="PRINTS" id="PR01036">
    <property type="entry name" value="TCRTETB"/>
</dbReference>
<name>A0A1X9LN72_9MICO</name>
<evidence type="ECO:0000313" key="8">
    <source>
        <dbReference type="Proteomes" id="UP000192775"/>
    </source>
</evidence>
<dbReference type="Proteomes" id="UP000192775">
    <property type="component" value="Chromosome"/>
</dbReference>
<dbReference type="RefSeq" id="WP_085020781.1">
    <property type="nucleotide sequence ID" value="NZ_BMHD01000001.1"/>
</dbReference>
<evidence type="ECO:0000256" key="5">
    <source>
        <dbReference type="ARBA" id="ARBA00022989"/>
    </source>
</evidence>
<dbReference type="KEGG" id="cphy:B5808_16490"/>
<comment type="subcellular location">
    <subcellularLocation>
        <location evidence="1">Cell membrane</location>
        <topology evidence="1">Multi-pass membrane protein</topology>
    </subcellularLocation>
</comment>
<organism evidence="7 8">
    <name type="scientific">Cnuibacter physcomitrellae</name>
    <dbReference type="NCBI Taxonomy" id="1619308"/>
    <lineage>
        <taxon>Bacteria</taxon>
        <taxon>Bacillati</taxon>
        <taxon>Actinomycetota</taxon>
        <taxon>Actinomycetes</taxon>
        <taxon>Micrococcales</taxon>
        <taxon>Microbacteriaceae</taxon>
        <taxon>Cnuibacter</taxon>
    </lineage>
</organism>
<keyword evidence="3" id="KW-1003">Cell membrane</keyword>
<dbReference type="GO" id="GO:0005886">
    <property type="term" value="C:plasma membrane"/>
    <property type="evidence" value="ECO:0007669"/>
    <property type="project" value="UniProtKB-SubCell"/>
</dbReference>
<dbReference type="InterPro" id="IPR004638">
    <property type="entry name" value="EmrB-like"/>
</dbReference>
<dbReference type="InterPro" id="IPR036259">
    <property type="entry name" value="MFS_trans_sf"/>
</dbReference>
<keyword evidence="2" id="KW-0813">Transport</keyword>